<dbReference type="Pfam" id="PF12937">
    <property type="entry name" value="F-box-like"/>
    <property type="match status" value="1"/>
</dbReference>
<proteinExistence type="predicted"/>
<dbReference type="AlphaFoldDB" id="A0A067JI10"/>
<dbReference type="Gene3D" id="1.20.1280.50">
    <property type="match status" value="1"/>
</dbReference>
<dbReference type="InterPro" id="IPR050796">
    <property type="entry name" value="SCF_F-box_component"/>
</dbReference>
<dbReference type="SMART" id="SM00256">
    <property type="entry name" value="FBOX"/>
    <property type="match status" value="1"/>
</dbReference>
<feature type="domain" description="F-box" evidence="1">
    <location>
        <begin position="25"/>
        <end position="70"/>
    </location>
</feature>
<reference evidence="2 3" key="1">
    <citation type="journal article" date="2014" name="PLoS ONE">
        <title>Global Analysis of Gene Expression Profiles in Physic Nut (Jatropha curcas L.) Seedlings Exposed to Salt Stress.</title>
        <authorList>
            <person name="Zhang L."/>
            <person name="Zhang C."/>
            <person name="Wu P."/>
            <person name="Chen Y."/>
            <person name="Li M."/>
            <person name="Jiang H."/>
            <person name="Wu G."/>
        </authorList>
    </citation>
    <scope>NUCLEOTIDE SEQUENCE [LARGE SCALE GENOMIC DNA]</scope>
    <source>
        <strain evidence="3">cv. GZQX0401</strain>
        <tissue evidence="2">Young leaves</tissue>
    </source>
</reference>
<protein>
    <recommendedName>
        <fullName evidence="1">F-box domain-containing protein</fullName>
    </recommendedName>
</protein>
<evidence type="ECO:0000313" key="3">
    <source>
        <dbReference type="Proteomes" id="UP000027138"/>
    </source>
</evidence>
<sequence>MPLECFIWIQHCWNERFKKFLNRKEGKFQHLPDSIIVEILSRLPSEQLSNCQLVCRKFRDLTSTPYFREIHSVKRASPIVLVQYFNPGIHDKDMQVYLLDEKTKDENQKLNCTGRFFIPSDDEQWRSLCTFLYKPNYQVPPVIANGFLYWIASYKRTADADYASICKASIVAFNIDTEEFKIMAHPGNLCSLPRIEHSQSKMQLVRIESDDNLLFCRLNEKDYIKIWVLQDSANWIWVEKYNVDLKWDLRIYQFFDHAGPDNDIRLVNIQDGELLLFWSNRGLFRYPFLRKTMREIKRTIAGKEISNLTTENFLS</sequence>
<dbReference type="InterPro" id="IPR017451">
    <property type="entry name" value="F-box-assoc_interact_dom"/>
</dbReference>
<dbReference type="PANTHER" id="PTHR31672:SF11">
    <property type="entry name" value="F-BOX PROTEIN CPR1-LIKE ISOFORM X2"/>
    <property type="match status" value="1"/>
</dbReference>
<dbReference type="STRING" id="180498.A0A067JI10"/>
<dbReference type="EMBL" id="KK915213">
    <property type="protein sequence ID" value="KDP23586.1"/>
    <property type="molecule type" value="Genomic_DNA"/>
</dbReference>
<dbReference type="Proteomes" id="UP000027138">
    <property type="component" value="Unassembled WGS sequence"/>
</dbReference>
<dbReference type="InterPro" id="IPR001810">
    <property type="entry name" value="F-box_dom"/>
</dbReference>
<dbReference type="NCBIfam" id="TIGR01640">
    <property type="entry name" value="F_box_assoc_1"/>
    <property type="match status" value="1"/>
</dbReference>
<dbReference type="SUPFAM" id="SSF81383">
    <property type="entry name" value="F-box domain"/>
    <property type="match status" value="1"/>
</dbReference>
<name>A0A067JI10_JATCU</name>
<dbReference type="InterPro" id="IPR036047">
    <property type="entry name" value="F-box-like_dom_sf"/>
</dbReference>
<evidence type="ECO:0000259" key="1">
    <source>
        <dbReference type="PROSITE" id="PS50181"/>
    </source>
</evidence>
<dbReference type="Pfam" id="PF08268">
    <property type="entry name" value="FBA_3"/>
    <property type="match status" value="1"/>
</dbReference>
<dbReference type="PANTHER" id="PTHR31672">
    <property type="entry name" value="BNACNNG10540D PROTEIN"/>
    <property type="match status" value="1"/>
</dbReference>
<organism evidence="2 3">
    <name type="scientific">Jatropha curcas</name>
    <name type="common">Barbados nut</name>
    <dbReference type="NCBI Taxonomy" id="180498"/>
    <lineage>
        <taxon>Eukaryota</taxon>
        <taxon>Viridiplantae</taxon>
        <taxon>Streptophyta</taxon>
        <taxon>Embryophyta</taxon>
        <taxon>Tracheophyta</taxon>
        <taxon>Spermatophyta</taxon>
        <taxon>Magnoliopsida</taxon>
        <taxon>eudicotyledons</taxon>
        <taxon>Gunneridae</taxon>
        <taxon>Pentapetalae</taxon>
        <taxon>rosids</taxon>
        <taxon>fabids</taxon>
        <taxon>Malpighiales</taxon>
        <taxon>Euphorbiaceae</taxon>
        <taxon>Crotonoideae</taxon>
        <taxon>Jatropheae</taxon>
        <taxon>Jatropha</taxon>
    </lineage>
</organism>
<gene>
    <name evidence="2" type="ORF">JCGZ_23419</name>
</gene>
<dbReference type="OrthoDB" id="692435at2759"/>
<accession>A0A067JI10</accession>
<dbReference type="InterPro" id="IPR013187">
    <property type="entry name" value="F-box-assoc_dom_typ3"/>
</dbReference>
<evidence type="ECO:0000313" key="2">
    <source>
        <dbReference type="EMBL" id="KDP23586.1"/>
    </source>
</evidence>
<dbReference type="PROSITE" id="PS50181">
    <property type="entry name" value="FBOX"/>
    <property type="match status" value="1"/>
</dbReference>
<keyword evidence="3" id="KW-1185">Reference proteome</keyword>